<comment type="caution">
    <text evidence="2">The sequence shown here is derived from an EMBL/GenBank/DDBJ whole genome shotgun (WGS) entry which is preliminary data.</text>
</comment>
<dbReference type="EMBL" id="AFWF01000007">
    <property type="protein sequence ID" value="EGU48894.1"/>
    <property type="molecule type" value="Genomic_DNA"/>
</dbReference>
<accession>F9RWY0</accession>
<keyword evidence="1" id="KW-0812">Transmembrane</keyword>
<organism evidence="2 3">
    <name type="scientific">Vibrio ichthyoenteri ATCC 700023</name>
    <dbReference type="NCBI Taxonomy" id="870968"/>
    <lineage>
        <taxon>Bacteria</taxon>
        <taxon>Pseudomonadati</taxon>
        <taxon>Pseudomonadota</taxon>
        <taxon>Gammaproteobacteria</taxon>
        <taxon>Vibrionales</taxon>
        <taxon>Vibrionaceae</taxon>
        <taxon>Vibrio</taxon>
    </lineage>
</organism>
<evidence type="ECO:0000313" key="3">
    <source>
        <dbReference type="Proteomes" id="UP000004605"/>
    </source>
</evidence>
<feature type="transmembrane region" description="Helical" evidence="1">
    <location>
        <begin position="21"/>
        <end position="43"/>
    </location>
</feature>
<keyword evidence="3" id="KW-1185">Reference proteome</keyword>
<gene>
    <name evidence="2" type="ORF">VII00023_13832</name>
</gene>
<sequence>MILEKYVQLQLLMRDFVQDKSGVTAIEYALVGVSVAVIVGLVFGEDGNLQTALERGMLSIRQAMTN</sequence>
<evidence type="ECO:0000313" key="2">
    <source>
        <dbReference type="EMBL" id="EGU48894.1"/>
    </source>
</evidence>
<dbReference type="RefSeq" id="WP_006710384.1">
    <property type="nucleotide sequence ID" value="NZ_AFWF01000007.1"/>
</dbReference>
<keyword evidence="1" id="KW-0472">Membrane</keyword>
<proteinExistence type="predicted"/>
<dbReference type="Pfam" id="PF04964">
    <property type="entry name" value="Flp_Fap"/>
    <property type="match status" value="1"/>
</dbReference>
<dbReference type="AlphaFoldDB" id="F9RWY0"/>
<name>F9RWY0_9VIBR</name>
<dbReference type="InterPro" id="IPR007047">
    <property type="entry name" value="Flp_Fap"/>
</dbReference>
<keyword evidence="1" id="KW-1133">Transmembrane helix</keyword>
<dbReference type="Proteomes" id="UP000004605">
    <property type="component" value="Unassembled WGS sequence"/>
</dbReference>
<protein>
    <recommendedName>
        <fullName evidence="4">Flp/Fap pilin component</fullName>
    </recommendedName>
</protein>
<evidence type="ECO:0008006" key="4">
    <source>
        <dbReference type="Google" id="ProtNLM"/>
    </source>
</evidence>
<evidence type="ECO:0000256" key="1">
    <source>
        <dbReference type="SAM" id="Phobius"/>
    </source>
</evidence>
<reference evidence="2 3" key="1">
    <citation type="journal article" date="2012" name="Int. J. Syst. Evol. Microbiol.">
        <title>Vibrio caribbeanicus sp. nov., isolated from the marine sponge Scleritoderma cyanea.</title>
        <authorList>
            <person name="Hoffmann M."/>
            <person name="Monday S.R."/>
            <person name="Allard M.W."/>
            <person name="Strain E.A."/>
            <person name="Whittaker P."/>
            <person name="Naum M."/>
            <person name="McCarthy P.J."/>
            <person name="Lopez J.V."/>
            <person name="Fischer M."/>
            <person name="Brown E.W."/>
        </authorList>
    </citation>
    <scope>NUCLEOTIDE SEQUENCE [LARGE SCALE GENOMIC DNA]</scope>
    <source>
        <strain evidence="2 3">ATCC 700023</strain>
    </source>
</reference>